<feature type="region of interest" description="Disordered" evidence="1">
    <location>
        <begin position="23"/>
        <end position="42"/>
    </location>
</feature>
<sequence length="77" mass="8042">MTSGLLASLRRFRAWATVGGSARTLGGSGQQGGSVNASDATSPKIMLPGRSKYVAPGRPYRLARTAYTTSDARKSPI</sequence>
<evidence type="ECO:0000313" key="2">
    <source>
        <dbReference type="EMBL" id="EEC12243.1"/>
    </source>
</evidence>
<dbReference type="EnsemblMetazoa" id="ISCW009732-RA">
    <property type="protein sequence ID" value="ISCW009732-PA"/>
    <property type="gene ID" value="ISCW009732"/>
</dbReference>
<dbReference type="EMBL" id="DS830498">
    <property type="protein sequence ID" value="EEC12243.1"/>
    <property type="molecule type" value="Genomic_DNA"/>
</dbReference>
<dbReference type="AlphaFoldDB" id="B7Q071"/>
<reference evidence="3" key="2">
    <citation type="submission" date="2020-05" db="UniProtKB">
        <authorList>
            <consortium name="EnsemblMetazoa"/>
        </authorList>
    </citation>
    <scope>IDENTIFICATION</scope>
    <source>
        <strain evidence="3">wikel</strain>
    </source>
</reference>
<protein>
    <submittedName>
        <fullName evidence="2 3">Uncharacterized protein</fullName>
    </submittedName>
</protein>
<dbReference type="PaxDb" id="6945-B7Q071"/>
<dbReference type="EMBL" id="ABJB010980548">
    <property type="status" value="NOT_ANNOTATED_CDS"/>
    <property type="molecule type" value="Genomic_DNA"/>
</dbReference>
<gene>
    <name evidence="2" type="ORF">IscW_ISCW009732</name>
</gene>
<evidence type="ECO:0000313" key="4">
    <source>
        <dbReference type="Proteomes" id="UP000001555"/>
    </source>
</evidence>
<dbReference type="InParanoid" id="B7Q071"/>
<dbReference type="Proteomes" id="UP000001555">
    <property type="component" value="Unassembled WGS sequence"/>
</dbReference>
<dbReference type="HOGENOM" id="CLU_2640873_0_0_1"/>
<keyword evidence="4" id="KW-1185">Reference proteome</keyword>
<organism>
    <name type="scientific">Ixodes scapularis</name>
    <name type="common">Black-legged tick</name>
    <name type="synonym">Deer tick</name>
    <dbReference type="NCBI Taxonomy" id="6945"/>
    <lineage>
        <taxon>Eukaryota</taxon>
        <taxon>Metazoa</taxon>
        <taxon>Ecdysozoa</taxon>
        <taxon>Arthropoda</taxon>
        <taxon>Chelicerata</taxon>
        <taxon>Arachnida</taxon>
        <taxon>Acari</taxon>
        <taxon>Parasitiformes</taxon>
        <taxon>Ixodida</taxon>
        <taxon>Ixodoidea</taxon>
        <taxon>Ixodidae</taxon>
        <taxon>Ixodinae</taxon>
        <taxon>Ixodes</taxon>
    </lineage>
</organism>
<name>B7Q071_IXOSC</name>
<reference evidence="2 4" key="1">
    <citation type="submission" date="2008-03" db="EMBL/GenBank/DDBJ databases">
        <title>Annotation of Ixodes scapularis.</title>
        <authorList>
            <consortium name="Ixodes scapularis Genome Project Consortium"/>
            <person name="Caler E."/>
            <person name="Hannick L.I."/>
            <person name="Bidwell S."/>
            <person name="Joardar V."/>
            <person name="Thiagarajan M."/>
            <person name="Amedeo P."/>
            <person name="Galinsky K.J."/>
            <person name="Schobel S."/>
            <person name="Inman J."/>
            <person name="Hostetler J."/>
            <person name="Miller J."/>
            <person name="Hammond M."/>
            <person name="Megy K."/>
            <person name="Lawson D."/>
            <person name="Kodira C."/>
            <person name="Sutton G."/>
            <person name="Meyer J."/>
            <person name="Hill C.A."/>
            <person name="Birren B."/>
            <person name="Nene V."/>
            <person name="Collins F."/>
            <person name="Alarcon-Chaidez F."/>
            <person name="Wikel S."/>
            <person name="Strausberg R."/>
        </authorList>
    </citation>
    <scope>NUCLEOTIDE SEQUENCE [LARGE SCALE GENOMIC DNA]</scope>
    <source>
        <strain evidence="4">Wikel</strain>
        <strain evidence="2">Wikel colony</strain>
    </source>
</reference>
<evidence type="ECO:0000256" key="1">
    <source>
        <dbReference type="SAM" id="MobiDB-lite"/>
    </source>
</evidence>
<proteinExistence type="predicted"/>
<accession>B7Q071</accession>
<dbReference type="VEuPathDB" id="VectorBase:ISCW009732"/>
<evidence type="ECO:0000313" key="3">
    <source>
        <dbReference type="EnsemblMetazoa" id="ISCW009732-PA"/>
    </source>
</evidence>